<gene>
    <name evidence="1" type="ORF">C8F04DRAFT_522082</name>
</gene>
<sequence>MSVLLPPELQREIFEIAMKLNHEDAEVKLNLNLVADHVHFWVDHAFYRVVEISDSDSAAIFLTLVNSKPQNFFATAVKVLLLMSSLRTTEMQIAQILHACRGVESLAFWAPDYNSPLPLLVGKLPLRRLSLEFPNLVNTLGESTLPVWLSGLTHLDLAWELRVKVSDLSGTLQQLTGLTHIALDGRLSQAAHARAVTESCPALQVLLIVEAEEEGEGVFQSGEITKAYSFDHRIVLVFREPPSIARDWVAPYFGLDDMWASAEHVIAERLKKARTKVVE</sequence>
<evidence type="ECO:0000313" key="2">
    <source>
        <dbReference type="Proteomes" id="UP001218188"/>
    </source>
</evidence>
<name>A0AAD6XH32_9AGAR</name>
<comment type="caution">
    <text evidence="1">The sequence shown here is derived from an EMBL/GenBank/DDBJ whole genome shotgun (WGS) entry which is preliminary data.</text>
</comment>
<keyword evidence="2" id="KW-1185">Reference proteome</keyword>
<dbReference type="SUPFAM" id="SSF52047">
    <property type="entry name" value="RNI-like"/>
    <property type="match status" value="1"/>
</dbReference>
<reference evidence="1" key="1">
    <citation type="submission" date="2023-03" db="EMBL/GenBank/DDBJ databases">
        <title>Massive genome expansion in bonnet fungi (Mycena s.s.) driven by repeated elements and novel gene families across ecological guilds.</title>
        <authorList>
            <consortium name="Lawrence Berkeley National Laboratory"/>
            <person name="Harder C.B."/>
            <person name="Miyauchi S."/>
            <person name="Viragh M."/>
            <person name="Kuo A."/>
            <person name="Thoen E."/>
            <person name="Andreopoulos B."/>
            <person name="Lu D."/>
            <person name="Skrede I."/>
            <person name="Drula E."/>
            <person name="Henrissat B."/>
            <person name="Morin E."/>
            <person name="Kohler A."/>
            <person name="Barry K."/>
            <person name="LaButti K."/>
            <person name="Morin E."/>
            <person name="Salamov A."/>
            <person name="Lipzen A."/>
            <person name="Mereny Z."/>
            <person name="Hegedus B."/>
            <person name="Baldrian P."/>
            <person name="Stursova M."/>
            <person name="Weitz H."/>
            <person name="Taylor A."/>
            <person name="Grigoriev I.V."/>
            <person name="Nagy L.G."/>
            <person name="Martin F."/>
            <person name="Kauserud H."/>
        </authorList>
    </citation>
    <scope>NUCLEOTIDE SEQUENCE</scope>
    <source>
        <strain evidence="1">CBHHK200</strain>
    </source>
</reference>
<dbReference type="AlphaFoldDB" id="A0AAD6XH32"/>
<dbReference type="EMBL" id="JARJCM010000005">
    <property type="protein sequence ID" value="KAJ7045039.1"/>
    <property type="molecule type" value="Genomic_DNA"/>
</dbReference>
<protein>
    <submittedName>
        <fullName evidence="1">Uncharacterized protein</fullName>
    </submittedName>
</protein>
<proteinExistence type="predicted"/>
<dbReference type="Proteomes" id="UP001218188">
    <property type="component" value="Unassembled WGS sequence"/>
</dbReference>
<dbReference type="Gene3D" id="3.80.10.10">
    <property type="entry name" value="Ribonuclease Inhibitor"/>
    <property type="match status" value="1"/>
</dbReference>
<accession>A0AAD6XH32</accession>
<organism evidence="1 2">
    <name type="scientific">Mycena alexandri</name>
    <dbReference type="NCBI Taxonomy" id="1745969"/>
    <lineage>
        <taxon>Eukaryota</taxon>
        <taxon>Fungi</taxon>
        <taxon>Dikarya</taxon>
        <taxon>Basidiomycota</taxon>
        <taxon>Agaricomycotina</taxon>
        <taxon>Agaricomycetes</taxon>
        <taxon>Agaricomycetidae</taxon>
        <taxon>Agaricales</taxon>
        <taxon>Marasmiineae</taxon>
        <taxon>Mycenaceae</taxon>
        <taxon>Mycena</taxon>
    </lineage>
</organism>
<evidence type="ECO:0000313" key="1">
    <source>
        <dbReference type="EMBL" id="KAJ7045039.1"/>
    </source>
</evidence>
<dbReference type="InterPro" id="IPR032675">
    <property type="entry name" value="LRR_dom_sf"/>
</dbReference>